<reference evidence="1 2" key="1">
    <citation type="submission" date="2019-04" db="EMBL/GenBank/DDBJ databases">
        <title>Cohnella sp. nov., isolated from soil.</title>
        <authorList>
            <person name="Kim W."/>
        </authorList>
    </citation>
    <scope>NUCLEOTIDE SEQUENCE [LARGE SCALE GENOMIC DNA]</scope>
    <source>
        <strain evidence="1 2">CAU 1483</strain>
    </source>
</reference>
<dbReference type="RefSeq" id="WP_136778548.1">
    <property type="nucleotide sequence ID" value="NZ_SUPK01000007.1"/>
</dbReference>
<protein>
    <recommendedName>
        <fullName evidence="3">AAA domain-containing protein</fullName>
    </recommendedName>
</protein>
<proteinExistence type="predicted"/>
<organism evidence="1 2">
    <name type="scientific">Cohnella pontilimi</name>
    <dbReference type="NCBI Taxonomy" id="2564100"/>
    <lineage>
        <taxon>Bacteria</taxon>
        <taxon>Bacillati</taxon>
        <taxon>Bacillota</taxon>
        <taxon>Bacilli</taxon>
        <taxon>Bacillales</taxon>
        <taxon>Paenibacillaceae</taxon>
        <taxon>Cohnella</taxon>
    </lineage>
</organism>
<evidence type="ECO:0008006" key="3">
    <source>
        <dbReference type="Google" id="ProtNLM"/>
    </source>
</evidence>
<evidence type="ECO:0000313" key="1">
    <source>
        <dbReference type="EMBL" id="TJY40919.1"/>
    </source>
</evidence>
<dbReference type="Gene3D" id="3.40.50.10850">
    <property type="entry name" value="Ntrc-like two-domain protein"/>
    <property type="match status" value="1"/>
</dbReference>
<sequence>MISIQDFHGKAEAPQITANEPGFAVFLFFRGAEGGDAMTRKIVLALPNRDYAARIAEFMRETEPEWETSAFTHEAALRLRLQEEAKVDLLIGAPSLLRQLDGQLAGVACVAALVEEAGLAENAWPEICMFQPLPSLTSRLRALLSEMVRPVNRGCQLATVFSAAGGAGKTTTALNLVRQAGERGYRTFYMNLELLNATSRLFGIGEPDSLSRLLYYLQTEPDCFAERLPQCVRHQPALRSDFIEAPEYPGERVAMSAELLERLINEIRSTGKYDLIIADPDSGIGEWHGRLLALSDRIVWLVTDDWQCMEKTERLLAYWRQNIADWSGRISFVRNKGLGAPSNRWNLPAAPAAVLPYISQWKGMSRPGSMLGAAAFSGALDGLLDACGWGSGRKEDMTNGSLGTVR</sequence>
<dbReference type="EMBL" id="SUPK01000007">
    <property type="protein sequence ID" value="TJY40919.1"/>
    <property type="molecule type" value="Genomic_DNA"/>
</dbReference>
<name>A0A4V5LRX2_9BACL</name>
<evidence type="ECO:0000313" key="2">
    <source>
        <dbReference type="Proteomes" id="UP000309673"/>
    </source>
</evidence>
<comment type="caution">
    <text evidence="1">The sequence shown here is derived from an EMBL/GenBank/DDBJ whole genome shotgun (WGS) entry which is preliminary data.</text>
</comment>
<keyword evidence="2" id="KW-1185">Reference proteome</keyword>
<dbReference type="Gene3D" id="3.40.50.300">
    <property type="entry name" value="P-loop containing nucleotide triphosphate hydrolases"/>
    <property type="match status" value="1"/>
</dbReference>
<dbReference type="SUPFAM" id="SSF52540">
    <property type="entry name" value="P-loop containing nucleoside triphosphate hydrolases"/>
    <property type="match status" value="1"/>
</dbReference>
<dbReference type="AlphaFoldDB" id="A0A4V5LRX2"/>
<dbReference type="OrthoDB" id="3035369at2"/>
<accession>A0A4V5LRX2</accession>
<dbReference type="Proteomes" id="UP000309673">
    <property type="component" value="Unassembled WGS sequence"/>
</dbReference>
<gene>
    <name evidence="1" type="ORF">E5161_14475</name>
</gene>
<dbReference type="InterPro" id="IPR027417">
    <property type="entry name" value="P-loop_NTPase"/>
</dbReference>